<protein>
    <submittedName>
        <fullName evidence="3">DNA-3-methyladenine glycosylase 2 family protein</fullName>
    </submittedName>
</protein>
<dbReference type="EMBL" id="WBJY01000001">
    <property type="protein sequence ID" value="KAB1650447.1"/>
    <property type="molecule type" value="Genomic_DNA"/>
</dbReference>
<dbReference type="PANTHER" id="PTHR43003:SF6">
    <property type="entry name" value="DNA GLYCOSYLASE"/>
    <property type="match status" value="1"/>
</dbReference>
<reference evidence="3 4" key="1">
    <citation type="submission" date="2019-09" db="EMBL/GenBank/DDBJ databases">
        <title>Phylogeny of genus Pseudoclavibacter and closely related genus.</title>
        <authorList>
            <person name="Li Y."/>
        </authorList>
    </citation>
    <scope>NUCLEOTIDE SEQUENCE [LARGE SCALE GENOMIC DNA]</scope>
    <source>
        <strain evidence="3 4">EGI 60007</strain>
    </source>
</reference>
<gene>
    <name evidence="3" type="ORF">F8O04_01220</name>
</gene>
<dbReference type="GO" id="GO:0032993">
    <property type="term" value="C:protein-DNA complex"/>
    <property type="evidence" value="ECO:0007669"/>
    <property type="project" value="TreeGrafter"/>
</dbReference>
<dbReference type="InterPro" id="IPR051912">
    <property type="entry name" value="Alkylbase_DNA_Glycosylase/TA"/>
</dbReference>
<proteinExistence type="predicted"/>
<name>A0A6H9WUA9_9MICO</name>
<dbReference type="Proteomes" id="UP000431744">
    <property type="component" value="Unassembled WGS sequence"/>
</dbReference>
<evidence type="ECO:0000313" key="3">
    <source>
        <dbReference type="EMBL" id="KAB1650447.1"/>
    </source>
</evidence>
<dbReference type="AlphaFoldDB" id="A0A6H9WUA9"/>
<evidence type="ECO:0000256" key="2">
    <source>
        <dbReference type="ARBA" id="ARBA00023204"/>
    </source>
</evidence>
<comment type="caution">
    <text evidence="3">The sequence shown here is derived from an EMBL/GenBank/DDBJ whole genome shotgun (WGS) entry which is preliminary data.</text>
</comment>
<keyword evidence="2" id="KW-0234">DNA repair</keyword>
<dbReference type="GO" id="GO:0005737">
    <property type="term" value="C:cytoplasm"/>
    <property type="evidence" value="ECO:0007669"/>
    <property type="project" value="TreeGrafter"/>
</dbReference>
<dbReference type="GO" id="GO:0006285">
    <property type="term" value="P:base-excision repair, AP site formation"/>
    <property type="evidence" value="ECO:0007669"/>
    <property type="project" value="TreeGrafter"/>
</dbReference>
<dbReference type="GO" id="GO:0006307">
    <property type="term" value="P:DNA alkylation repair"/>
    <property type="evidence" value="ECO:0007669"/>
    <property type="project" value="TreeGrafter"/>
</dbReference>
<evidence type="ECO:0000256" key="1">
    <source>
        <dbReference type="ARBA" id="ARBA00022763"/>
    </source>
</evidence>
<keyword evidence="4" id="KW-1185">Reference proteome</keyword>
<dbReference type="InterPro" id="IPR011257">
    <property type="entry name" value="DNA_glycosylase"/>
</dbReference>
<dbReference type="GO" id="GO:0008725">
    <property type="term" value="F:DNA-3-methyladenine glycosylase activity"/>
    <property type="evidence" value="ECO:0007669"/>
    <property type="project" value="TreeGrafter"/>
</dbReference>
<accession>A0A6H9WUA9</accession>
<evidence type="ECO:0000313" key="4">
    <source>
        <dbReference type="Proteomes" id="UP000431744"/>
    </source>
</evidence>
<organism evidence="3 4">
    <name type="scientific">Pseudoclavibacter endophyticus</name>
    <dbReference type="NCBI Taxonomy" id="1778590"/>
    <lineage>
        <taxon>Bacteria</taxon>
        <taxon>Bacillati</taxon>
        <taxon>Actinomycetota</taxon>
        <taxon>Actinomycetes</taxon>
        <taxon>Micrococcales</taxon>
        <taxon>Microbacteriaceae</taxon>
        <taxon>Pseudoclavibacter</taxon>
    </lineage>
</organism>
<dbReference type="PANTHER" id="PTHR43003">
    <property type="entry name" value="DNA-3-METHYLADENINE GLYCOSYLASE"/>
    <property type="match status" value="1"/>
</dbReference>
<dbReference type="GO" id="GO:0032131">
    <property type="term" value="F:alkylated DNA binding"/>
    <property type="evidence" value="ECO:0007669"/>
    <property type="project" value="TreeGrafter"/>
</dbReference>
<dbReference type="OrthoDB" id="5501430at2"/>
<dbReference type="SUPFAM" id="SSF48150">
    <property type="entry name" value="DNA-glycosylase"/>
    <property type="match status" value="1"/>
</dbReference>
<dbReference type="Gene3D" id="1.10.340.30">
    <property type="entry name" value="Hypothetical protein, domain 2"/>
    <property type="match status" value="1"/>
</dbReference>
<sequence length="297" mass="33349">MDVARTLSPLERGHSDPTLTVDRVTGDRWLAVRNDQGDATLCIRPVTEGARIVAFGRGSDRAIELAPELLGRGDDWSGLDLRRVPWLAEVRRRHPGLRLCRTNAVFPAIAQAIIEQRVTGTEAHGAWAWLHRRYADRAPGPTNLVPRGLLLPLTPRQWLGIPSWDWHRAGVDHARSTALLRAAAVADGLERTLRLGRGSDEITARLRSVPGVGVWTAAETTQRSHGDPDAPSFGDFHVAHWVGYALRGERTDDVGMRDLLEPWRGHRQRVVRLIALSDRRREPRRAPRLEPADHRRR</sequence>
<keyword evidence="1" id="KW-0227">DNA damage</keyword>
<dbReference type="GO" id="GO:0043916">
    <property type="term" value="F:DNA-7-methylguanine glycosylase activity"/>
    <property type="evidence" value="ECO:0007669"/>
    <property type="project" value="TreeGrafter"/>
</dbReference>